<organism evidence="2 3">
    <name type="scientific">Streptacidiphilus pinicola</name>
    <dbReference type="NCBI Taxonomy" id="2219663"/>
    <lineage>
        <taxon>Bacteria</taxon>
        <taxon>Bacillati</taxon>
        <taxon>Actinomycetota</taxon>
        <taxon>Actinomycetes</taxon>
        <taxon>Kitasatosporales</taxon>
        <taxon>Streptomycetaceae</taxon>
        <taxon>Streptacidiphilus</taxon>
    </lineage>
</organism>
<dbReference type="AlphaFoldDB" id="A0A2X0IEJ2"/>
<sequence length="190" mass="19965">MSTDRHGDDAVDKLFRAARAGFVQRADASFDFAAGFADVVDRARLTRPSADALCAQADRLASVLGLLTPGAAGLAHEQVRRARELVFAFRATVSSSAAPRPEGLAALLDQVADHLDAADRLVRAHGGTTLAHAVQETVRDLGPVAVDPSAELATLRGLTRAAFSDAPPSGRTAHRPAARRDRAVGENRDA</sequence>
<evidence type="ECO:0000313" key="2">
    <source>
        <dbReference type="EMBL" id="RAG81851.1"/>
    </source>
</evidence>
<protein>
    <submittedName>
        <fullName evidence="2">Uncharacterized protein</fullName>
    </submittedName>
</protein>
<reference evidence="2 3" key="1">
    <citation type="submission" date="2018-06" db="EMBL/GenBank/DDBJ databases">
        <title>Streptacidiphilus pinicola sp. nov., isolated from pine grove soil.</title>
        <authorList>
            <person name="Roh S.G."/>
            <person name="Park S."/>
            <person name="Kim M.-K."/>
            <person name="Yun B.-R."/>
            <person name="Park J."/>
            <person name="Kim M.J."/>
            <person name="Kim Y.S."/>
            <person name="Kim S.B."/>
        </authorList>
    </citation>
    <scope>NUCLEOTIDE SEQUENCE [LARGE SCALE GENOMIC DNA]</scope>
    <source>
        <strain evidence="2 3">MMS16-CNU450</strain>
    </source>
</reference>
<accession>A0A2X0IEJ2</accession>
<evidence type="ECO:0000256" key="1">
    <source>
        <dbReference type="SAM" id="MobiDB-lite"/>
    </source>
</evidence>
<proteinExistence type="predicted"/>
<evidence type="ECO:0000313" key="3">
    <source>
        <dbReference type="Proteomes" id="UP000248889"/>
    </source>
</evidence>
<dbReference type="Proteomes" id="UP000248889">
    <property type="component" value="Unassembled WGS sequence"/>
</dbReference>
<feature type="region of interest" description="Disordered" evidence="1">
    <location>
        <begin position="163"/>
        <end position="190"/>
    </location>
</feature>
<dbReference type="RefSeq" id="WP_111506524.1">
    <property type="nucleotide sequence ID" value="NZ_QKYN01000136.1"/>
</dbReference>
<feature type="compositionally biased region" description="Basic and acidic residues" evidence="1">
    <location>
        <begin position="178"/>
        <end position="190"/>
    </location>
</feature>
<gene>
    <name evidence="2" type="ORF">DN069_30825</name>
</gene>
<keyword evidence="3" id="KW-1185">Reference proteome</keyword>
<dbReference type="EMBL" id="QKYN01000136">
    <property type="protein sequence ID" value="RAG81851.1"/>
    <property type="molecule type" value="Genomic_DNA"/>
</dbReference>
<comment type="caution">
    <text evidence="2">The sequence shown here is derived from an EMBL/GenBank/DDBJ whole genome shotgun (WGS) entry which is preliminary data.</text>
</comment>
<name>A0A2X0IEJ2_9ACTN</name>